<proteinExistence type="predicted"/>
<protein>
    <submittedName>
        <fullName evidence="1">Uncharacterized protein</fullName>
    </submittedName>
</protein>
<dbReference type="Proteomes" id="UP001189429">
    <property type="component" value="Unassembled WGS sequence"/>
</dbReference>
<organism evidence="1 2">
    <name type="scientific">Prorocentrum cordatum</name>
    <dbReference type="NCBI Taxonomy" id="2364126"/>
    <lineage>
        <taxon>Eukaryota</taxon>
        <taxon>Sar</taxon>
        <taxon>Alveolata</taxon>
        <taxon>Dinophyceae</taxon>
        <taxon>Prorocentrales</taxon>
        <taxon>Prorocentraceae</taxon>
        <taxon>Prorocentrum</taxon>
    </lineage>
</organism>
<evidence type="ECO:0000313" key="2">
    <source>
        <dbReference type="Proteomes" id="UP001189429"/>
    </source>
</evidence>
<feature type="non-terminal residue" evidence="1">
    <location>
        <position position="237"/>
    </location>
</feature>
<evidence type="ECO:0000313" key="1">
    <source>
        <dbReference type="EMBL" id="CAK0803058.1"/>
    </source>
</evidence>
<sequence length="237" mass="26254">VGPQPQKYEDYTAVELQQLIDIATKHNDMVNVGFYKSALGRRQAADAHQALKITERRLEKVLDELDSDRDWVAKKHADVVKLQAELAEKDRIHADLIGQLHSTACKPQQQSPSTPTQINVRDLLVGRLSEISIVGGDELLGVPSAEYDFSTEGIHLLQSKQKELLAGAQALASTLYSDLVKTLGEAKKAVVPLPDVLQQLTDVPLLPKAQVFPLLPLRLRKLPKMLKLQLHFASAPR</sequence>
<keyword evidence="2" id="KW-1185">Reference proteome</keyword>
<gene>
    <name evidence="1" type="ORF">PCOR1329_LOCUS10368</name>
</gene>
<name>A0ABN9QBN0_9DINO</name>
<feature type="non-terminal residue" evidence="1">
    <location>
        <position position="1"/>
    </location>
</feature>
<comment type="caution">
    <text evidence="1">The sequence shown here is derived from an EMBL/GenBank/DDBJ whole genome shotgun (WGS) entry which is preliminary data.</text>
</comment>
<dbReference type="EMBL" id="CAUYUJ010002936">
    <property type="protein sequence ID" value="CAK0803058.1"/>
    <property type="molecule type" value="Genomic_DNA"/>
</dbReference>
<accession>A0ABN9QBN0</accession>
<reference evidence="1" key="1">
    <citation type="submission" date="2023-10" db="EMBL/GenBank/DDBJ databases">
        <authorList>
            <person name="Chen Y."/>
            <person name="Shah S."/>
            <person name="Dougan E. K."/>
            <person name="Thang M."/>
            <person name="Chan C."/>
        </authorList>
    </citation>
    <scope>NUCLEOTIDE SEQUENCE [LARGE SCALE GENOMIC DNA]</scope>
</reference>